<accession>V2WF70</accession>
<dbReference type="Proteomes" id="UP000017559">
    <property type="component" value="Unassembled WGS sequence"/>
</dbReference>
<feature type="compositionally biased region" description="Basic and acidic residues" evidence="1">
    <location>
        <begin position="1"/>
        <end position="10"/>
    </location>
</feature>
<keyword evidence="3" id="KW-1185">Reference proteome</keyword>
<feature type="compositionally biased region" description="Polar residues" evidence="1">
    <location>
        <begin position="11"/>
        <end position="25"/>
    </location>
</feature>
<feature type="region of interest" description="Disordered" evidence="1">
    <location>
        <begin position="1"/>
        <end position="26"/>
    </location>
</feature>
<reference evidence="2 3" key="1">
    <citation type="journal article" date="2014" name="BMC Genomics">
        <title>Genome and secretome analysis of the hemibiotrophic fungal pathogen, Moniliophthora roreri, which causes frosty pod rot disease of cacao: mechanisms of the biotrophic and necrotrophic phases.</title>
        <authorList>
            <person name="Meinhardt L.W."/>
            <person name="Costa G.G.L."/>
            <person name="Thomazella D.P.T."/>
            <person name="Teixeira P.J.P.L."/>
            <person name="Carazzolle M.F."/>
            <person name="Schuster S.C."/>
            <person name="Carlson J.E."/>
            <person name="Guiltinan M.J."/>
            <person name="Mieczkowski P."/>
            <person name="Farmer A."/>
            <person name="Ramaraj T."/>
            <person name="Crozier J."/>
            <person name="Davis R.E."/>
            <person name="Shao J."/>
            <person name="Melnick R.L."/>
            <person name="Pereira G.A.G."/>
            <person name="Bailey B.A."/>
        </authorList>
    </citation>
    <scope>NUCLEOTIDE SEQUENCE [LARGE SCALE GENOMIC DNA]</scope>
    <source>
        <strain evidence="2 3">MCA 2997</strain>
    </source>
</reference>
<evidence type="ECO:0000256" key="1">
    <source>
        <dbReference type="SAM" id="MobiDB-lite"/>
    </source>
</evidence>
<organism evidence="2 3">
    <name type="scientific">Moniliophthora roreri (strain MCA 2997)</name>
    <name type="common">Cocoa frosty pod rot fungus</name>
    <name type="synonym">Crinipellis roreri</name>
    <dbReference type="NCBI Taxonomy" id="1381753"/>
    <lineage>
        <taxon>Eukaryota</taxon>
        <taxon>Fungi</taxon>
        <taxon>Dikarya</taxon>
        <taxon>Basidiomycota</taxon>
        <taxon>Agaricomycotina</taxon>
        <taxon>Agaricomycetes</taxon>
        <taxon>Agaricomycetidae</taxon>
        <taxon>Agaricales</taxon>
        <taxon>Marasmiineae</taxon>
        <taxon>Marasmiaceae</taxon>
        <taxon>Moniliophthora</taxon>
    </lineage>
</organism>
<dbReference type="EMBL" id="AWSO01001060">
    <property type="protein sequence ID" value="ESK85498.1"/>
    <property type="molecule type" value="Genomic_DNA"/>
</dbReference>
<protein>
    <submittedName>
        <fullName evidence="2">Uncharacterized protein</fullName>
    </submittedName>
</protein>
<dbReference type="OrthoDB" id="10490249at2759"/>
<proteinExistence type="predicted"/>
<sequence>MFPGTAEDHQSNNPDDPSAVCNSWQKPPRRVPMNVIGGLRFDTFYSSSMEAVARWPEGAHSLWEWEGAGYRSEKVLDGGLTRLELDPSDTLWLQPRYSGWRLNTRLSQRHRAFNALGVTEGKEEFFLVRLKLPSDTPEIPSTSSFVPSPCQYRNSYLG</sequence>
<dbReference type="KEGG" id="mrr:Moror_10092"/>
<comment type="caution">
    <text evidence="2">The sequence shown here is derived from an EMBL/GenBank/DDBJ whole genome shotgun (WGS) entry which is preliminary data.</text>
</comment>
<dbReference type="HOGENOM" id="CLU_1669841_0_0_1"/>
<evidence type="ECO:0000313" key="3">
    <source>
        <dbReference type="Proteomes" id="UP000017559"/>
    </source>
</evidence>
<name>V2WF70_MONRO</name>
<gene>
    <name evidence="2" type="ORF">Moror_10092</name>
</gene>
<evidence type="ECO:0000313" key="2">
    <source>
        <dbReference type="EMBL" id="ESK85498.1"/>
    </source>
</evidence>
<dbReference type="AlphaFoldDB" id="V2WF70"/>